<accession>A0A844ZSP9</accession>
<dbReference type="GO" id="GO:0003723">
    <property type="term" value="F:RNA binding"/>
    <property type="evidence" value="ECO:0007669"/>
    <property type="project" value="UniProtKB-KW"/>
</dbReference>
<name>A0A844ZSP9_9SPHN</name>
<dbReference type="CDD" id="cd00165">
    <property type="entry name" value="S4"/>
    <property type="match status" value="1"/>
</dbReference>
<feature type="domain" description="RNA-binding S4" evidence="2">
    <location>
        <begin position="1"/>
        <end position="67"/>
    </location>
</feature>
<keyword evidence="4" id="KW-1185">Reference proteome</keyword>
<dbReference type="PROSITE" id="PS50889">
    <property type="entry name" value="S4"/>
    <property type="match status" value="1"/>
</dbReference>
<organism evidence="3 4">
    <name type="scientific">Alteraurantiacibacter aestuarii</name>
    <dbReference type="NCBI Taxonomy" id="650004"/>
    <lineage>
        <taxon>Bacteria</taxon>
        <taxon>Pseudomonadati</taxon>
        <taxon>Pseudomonadota</taxon>
        <taxon>Alphaproteobacteria</taxon>
        <taxon>Sphingomonadales</taxon>
        <taxon>Erythrobacteraceae</taxon>
        <taxon>Alteraurantiacibacter</taxon>
    </lineage>
</organism>
<dbReference type="AlphaFoldDB" id="A0A844ZSP9"/>
<dbReference type="Gene3D" id="3.10.290.10">
    <property type="entry name" value="RNA-binding S4 domain"/>
    <property type="match status" value="1"/>
</dbReference>
<dbReference type="Proteomes" id="UP000435243">
    <property type="component" value="Unassembled WGS sequence"/>
</dbReference>
<keyword evidence="1" id="KW-0694">RNA-binding</keyword>
<evidence type="ECO:0000256" key="1">
    <source>
        <dbReference type="PROSITE-ProRule" id="PRU00182"/>
    </source>
</evidence>
<sequence>MRIDLLLCRLRFFKSRSLAQRMIAQGHVRRNRVRVTRADQAIFAGDVLTLPLGASVKVIEILALPIRRGPAAEAQSCYRELDAGASIAVADIIRRPLVDQFEGNTHT</sequence>
<comment type="caution">
    <text evidence="3">The sequence shown here is derived from an EMBL/GenBank/DDBJ whole genome shotgun (WGS) entry which is preliminary data.</text>
</comment>
<evidence type="ECO:0000259" key="2">
    <source>
        <dbReference type="SMART" id="SM00363"/>
    </source>
</evidence>
<protein>
    <submittedName>
        <fullName evidence="3">RNA-binding S4 domain-containing protein</fullName>
    </submittedName>
</protein>
<evidence type="ECO:0000313" key="3">
    <source>
        <dbReference type="EMBL" id="MXO88619.1"/>
    </source>
</evidence>
<evidence type="ECO:0000313" key="4">
    <source>
        <dbReference type="Proteomes" id="UP000435243"/>
    </source>
</evidence>
<dbReference type="SMART" id="SM00363">
    <property type="entry name" value="S4"/>
    <property type="match status" value="1"/>
</dbReference>
<dbReference type="InterPro" id="IPR002942">
    <property type="entry name" value="S4_RNA-bd"/>
</dbReference>
<dbReference type="RefSeq" id="WP_160590821.1">
    <property type="nucleotide sequence ID" value="NZ_BAAAFP010000001.1"/>
</dbReference>
<dbReference type="OrthoDB" id="9797176at2"/>
<dbReference type="Pfam" id="PF01479">
    <property type="entry name" value="S4"/>
    <property type="match status" value="1"/>
</dbReference>
<proteinExistence type="predicted"/>
<dbReference type="EMBL" id="WTYY01000003">
    <property type="protein sequence ID" value="MXO88619.1"/>
    <property type="molecule type" value="Genomic_DNA"/>
</dbReference>
<reference evidence="3 4" key="1">
    <citation type="submission" date="2019-12" db="EMBL/GenBank/DDBJ databases">
        <title>Genomic-based taxomic classification of the family Erythrobacteraceae.</title>
        <authorList>
            <person name="Xu L."/>
        </authorList>
    </citation>
    <scope>NUCLEOTIDE SEQUENCE [LARGE SCALE GENOMIC DNA]</scope>
    <source>
        <strain evidence="3 4">JCM 16339</strain>
    </source>
</reference>
<gene>
    <name evidence="3" type="ORF">GRI32_07680</name>
</gene>
<dbReference type="InterPro" id="IPR036986">
    <property type="entry name" value="S4_RNA-bd_sf"/>
</dbReference>
<dbReference type="SUPFAM" id="SSF55174">
    <property type="entry name" value="Alpha-L RNA-binding motif"/>
    <property type="match status" value="1"/>
</dbReference>